<accession>A0ABR1DRT3</accession>
<comment type="caution">
    <text evidence="2">The sequence shown here is derived from an EMBL/GenBank/DDBJ whole genome shotgun (WGS) entry which is preliminary data.</text>
</comment>
<organism evidence="2 3">
    <name type="scientific">Necator americanus</name>
    <name type="common">Human hookworm</name>
    <dbReference type="NCBI Taxonomy" id="51031"/>
    <lineage>
        <taxon>Eukaryota</taxon>
        <taxon>Metazoa</taxon>
        <taxon>Ecdysozoa</taxon>
        <taxon>Nematoda</taxon>
        <taxon>Chromadorea</taxon>
        <taxon>Rhabditida</taxon>
        <taxon>Rhabditina</taxon>
        <taxon>Rhabditomorpha</taxon>
        <taxon>Strongyloidea</taxon>
        <taxon>Ancylostomatidae</taxon>
        <taxon>Bunostominae</taxon>
        <taxon>Necator</taxon>
    </lineage>
</organism>
<name>A0ABR1DRT3_NECAM</name>
<dbReference type="EMBL" id="JAVFWL010000005">
    <property type="protein sequence ID" value="KAK6752988.1"/>
    <property type="molecule type" value="Genomic_DNA"/>
</dbReference>
<feature type="region of interest" description="Disordered" evidence="1">
    <location>
        <begin position="178"/>
        <end position="202"/>
    </location>
</feature>
<reference evidence="2 3" key="1">
    <citation type="submission" date="2023-08" db="EMBL/GenBank/DDBJ databases">
        <title>A Necator americanus chromosomal reference genome.</title>
        <authorList>
            <person name="Ilik V."/>
            <person name="Petrzelkova K.J."/>
            <person name="Pardy F."/>
            <person name="Fuh T."/>
            <person name="Niatou-Singa F.S."/>
            <person name="Gouil Q."/>
            <person name="Baker L."/>
            <person name="Ritchie M.E."/>
            <person name="Jex A.R."/>
            <person name="Gazzola D."/>
            <person name="Li H."/>
            <person name="Toshio Fujiwara R."/>
            <person name="Zhan B."/>
            <person name="Aroian R.V."/>
            <person name="Pafco B."/>
            <person name="Schwarz E.M."/>
        </authorList>
    </citation>
    <scope>NUCLEOTIDE SEQUENCE [LARGE SCALE GENOMIC DNA]</scope>
    <source>
        <strain evidence="2 3">Aroian</strain>
        <tissue evidence="2">Whole animal</tissue>
    </source>
</reference>
<proteinExistence type="predicted"/>
<gene>
    <name evidence="2" type="primary">Necator_chrV.g17330</name>
    <name evidence="2" type="ORF">RB195_012541</name>
</gene>
<feature type="compositionally biased region" description="Basic and acidic residues" evidence="1">
    <location>
        <begin position="131"/>
        <end position="141"/>
    </location>
</feature>
<feature type="compositionally biased region" description="Basic and acidic residues" evidence="1">
    <location>
        <begin position="178"/>
        <end position="191"/>
    </location>
</feature>
<feature type="region of interest" description="Disordered" evidence="1">
    <location>
        <begin position="126"/>
        <end position="166"/>
    </location>
</feature>
<sequence>MGDDDENAGRRAEACGKTGRAADQSSLYVCRRRVEKSADSKEFATATTYIHIAATSSRIIRKTEQQKRFTVRATCTKLMPLEACGRKDGRIRGKVKIGPGPLAVCIERETEATAVDSLRNGLVLAPPKAKATSEDSSLDRDSESEELGESRGGPVHATRTPCPCRSEQMITEFKKAVDRLSLKRSSDKRGEVPQAPNHGINF</sequence>
<feature type="region of interest" description="Disordered" evidence="1">
    <location>
        <begin position="1"/>
        <end position="21"/>
    </location>
</feature>
<evidence type="ECO:0000256" key="1">
    <source>
        <dbReference type="SAM" id="MobiDB-lite"/>
    </source>
</evidence>
<evidence type="ECO:0000313" key="3">
    <source>
        <dbReference type="Proteomes" id="UP001303046"/>
    </source>
</evidence>
<dbReference type="Proteomes" id="UP001303046">
    <property type="component" value="Unassembled WGS sequence"/>
</dbReference>
<evidence type="ECO:0000313" key="2">
    <source>
        <dbReference type="EMBL" id="KAK6752988.1"/>
    </source>
</evidence>
<keyword evidence="3" id="KW-1185">Reference proteome</keyword>
<protein>
    <submittedName>
        <fullName evidence="2">Uncharacterized protein</fullName>
    </submittedName>
</protein>